<accession>A0YFU6</accession>
<dbReference type="eggNOG" id="COG4861">
    <property type="taxonomic scope" value="Bacteria"/>
</dbReference>
<proteinExistence type="predicted"/>
<dbReference type="STRING" id="247633.GP2143_01595"/>
<evidence type="ECO:0000313" key="2">
    <source>
        <dbReference type="Proteomes" id="UP000004931"/>
    </source>
</evidence>
<comment type="caution">
    <text evidence="1">The sequence shown here is derived from an EMBL/GenBank/DDBJ whole genome shotgun (WGS) entry which is preliminary data.</text>
</comment>
<reference evidence="1 2" key="1">
    <citation type="journal article" date="2010" name="J. Bacteriol.">
        <title>Genome sequence of the oligotrophic marine Gammaproteobacterium HTCC2143, isolated from the Oregon Coast.</title>
        <authorList>
            <person name="Oh H.M."/>
            <person name="Kang I."/>
            <person name="Ferriera S."/>
            <person name="Giovannoni S.J."/>
            <person name="Cho J.C."/>
        </authorList>
    </citation>
    <scope>NUCLEOTIDE SEQUENCE [LARGE SCALE GENOMIC DNA]</scope>
    <source>
        <strain evidence="1 2">HTCC2143</strain>
    </source>
</reference>
<dbReference type="InterPro" id="IPR019238">
    <property type="entry name" value="AbiEi_2"/>
</dbReference>
<dbReference type="AlphaFoldDB" id="A0YFU6"/>
<gene>
    <name evidence="1" type="ORF">GP2143_01595</name>
</gene>
<evidence type="ECO:0008006" key="3">
    <source>
        <dbReference type="Google" id="ProtNLM"/>
    </source>
</evidence>
<keyword evidence="2" id="KW-1185">Reference proteome</keyword>
<dbReference type="Pfam" id="PF09952">
    <property type="entry name" value="AbiEi_2"/>
    <property type="match status" value="1"/>
</dbReference>
<dbReference type="EMBL" id="AAVT01000009">
    <property type="protein sequence ID" value="EAW30196.1"/>
    <property type="molecule type" value="Genomic_DNA"/>
</dbReference>
<organism evidence="1 2">
    <name type="scientific">marine gamma proteobacterium HTCC2143</name>
    <dbReference type="NCBI Taxonomy" id="247633"/>
    <lineage>
        <taxon>Bacteria</taxon>
        <taxon>Pseudomonadati</taxon>
        <taxon>Pseudomonadota</taxon>
        <taxon>Gammaproteobacteria</taxon>
        <taxon>Cellvibrionales</taxon>
        <taxon>Spongiibacteraceae</taxon>
        <taxon>BD1-7 clade</taxon>
    </lineage>
</organism>
<evidence type="ECO:0000313" key="1">
    <source>
        <dbReference type="EMBL" id="EAW30196.1"/>
    </source>
</evidence>
<dbReference type="SUPFAM" id="SSF46785">
    <property type="entry name" value="Winged helix' DNA-binding domain"/>
    <property type="match status" value="1"/>
</dbReference>
<protein>
    <recommendedName>
        <fullName evidence="3">HTH crp-type domain-containing protein</fullName>
    </recommendedName>
</protein>
<name>A0YFU6_9GAMM</name>
<sequence>MNLAEVEHELLERAIQAFHTETGLLLDIIQEQVVFDRYQVDAIIKIPKYGIELGVEVKRWAQQANLGALADQIKRMPIEGILVADYINPNMARRLKTMDVQFIDAAGNAYLNQPPVYVHVTGNKKPDTKAAFKEGVNRAFDATGLKVVYGFLCNPELVDATYREIAERTGVALGTIGRVLNGLTEAGFIVDRGKGKGRRLVKKRRLLDRWVEAYPEKLKPKQRVGEFTADDPYWWEEVHAEKYGAYWGGEIAAAKYTNYLKPETVTLYLPEYTGKKLLARARLRKLREGEAGGQGTVRIYRPFWPVEDEEQHYNNNMAEVPGVVNPILAYADLIATGDSRNLETARMIYEQYIAKHIGED</sequence>
<dbReference type="InterPro" id="IPR036388">
    <property type="entry name" value="WH-like_DNA-bd_sf"/>
</dbReference>
<dbReference type="Gene3D" id="1.10.10.10">
    <property type="entry name" value="Winged helix-like DNA-binding domain superfamily/Winged helix DNA-binding domain"/>
    <property type="match status" value="1"/>
</dbReference>
<dbReference type="Proteomes" id="UP000004931">
    <property type="component" value="Unassembled WGS sequence"/>
</dbReference>
<dbReference type="InterPro" id="IPR036390">
    <property type="entry name" value="WH_DNA-bd_sf"/>
</dbReference>